<feature type="compositionally biased region" description="Polar residues" evidence="1">
    <location>
        <begin position="196"/>
        <end position="206"/>
    </location>
</feature>
<sequence>MGAAQASPVITERRTEAAVEYASVDHNRKSRQSINTQSAASTPTSQDEDIPPPLPKKLLDENENVQGKERQSCVSYKSRAEDPCLTEDDISAMYSRISKTGQNRRHQEDLSHYSYIQDVEISPTTCNGSFAAVRDIDKSPNLIGLPPPMDILNGGLDPEYEAIPSICREEDRTTTFCNAGQGVPPHGESDYESIGDLQQNGEYSKL</sequence>
<accession>A0A2G9S493</accession>
<dbReference type="Pfam" id="PF15347">
    <property type="entry name" value="PAG"/>
    <property type="match status" value="1"/>
</dbReference>
<feature type="region of interest" description="Disordered" evidence="1">
    <location>
        <begin position="1"/>
        <end position="72"/>
    </location>
</feature>
<keyword evidence="3" id="KW-1185">Reference proteome</keyword>
<evidence type="ECO:0000313" key="3">
    <source>
        <dbReference type="Proteomes" id="UP000228934"/>
    </source>
</evidence>
<feature type="compositionally biased region" description="Polar residues" evidence="1">
    <location>
        <begin position="32"/>
        <end position="45"/>
    </location>
</feature>
<evidence type="ECO:0000256" key="1">
    <source>
        <dbReference type="SAM" id="MobiDB-lite"/>
    </source>
</evidence>
<reference evidence="3" key="1">
    <citation type="journal article" date="2017" name="Nat. Commun.">
        <title>The North American bullfrog draft genome provides insight into hormonal regulation of long noncoding RNA.</title>
        <authorList>
            <person name="Hammond S.A."/>
            <person name="Warren R.L."/>
            <person name="Vandervalk B.P."/>
            <person name="Kucuk E."/>
            <person name="Khan H."/>
            <person name="Gibb E.A."/>
            <person name="Pandoh P."/>
            <person name="Kirk H."/>
            <person name="Zhao Y."/>
            <person name="Jones M."/>
            <person name="Mungall A.J."/>
            <person name="Coope R."/>
            <person name="Pleasance S."/>
            <person name="Moore R.A."/>
            <person name="Holt R.A."/>
            <person name="Round J.M."/>
            <person name="Ohora S."/>
            <person name="Walle B.V."/>
            <person name="Veldhoen N."/>
            <person name="Helbing C.C."/>
            <person name="Birol I."/>
        </authorList>
    </citation>
    <scope>NUCLEOTIDE SEQUENCE [LARGE SCALE GENOMIC DNA]</scope>
</reference>
<organism evidence="2 3">
    <name type="scientific">Aquarana catesbeiana</name>
    <name type="common">American bullfrog</name>
    <name type="synonym">Rana catesbeiana</name>
    <dbReference type="NCBI Taxonomy" id="8400"/>
    <lineage>
        <taxon>Eukaryota</taxon>
        <taxon>Metazoa</taxon>
        <taxon>Chordata</taxon>
        <taxon>Craniata</taxon>
        <taxon>Vertebrata</taxon>
        <taxon>Euteleostomi</taxon>
        <taxon>Amphibia</taxon>
        <taxon>Batrachia</taxon>
        <taxon>Anura</taxon>
        <taxon>Neobatrachia</taxon>
        <taxon>Ranoidea</taxon>
        <taxon>Ranidae</taxon>
        <taxon>Aquarana</taxon>
    </lineage>
</organism>
<feature type="region of interest" description="Disordered" evidence="1">
    <location>
        <begin position="178"/>
        <end position="206"/>
    </location>
</feature>
<proteinExistence type="predicted"/>
<protein>
    <submittedName>
        <fullName evidence="2">Uncharacterized protein</fullName>
    </submittedName>
</protein>
<dbReference type="GO" id="GO:0035556">
    <property type="term" value="P:intracellular signal transduction"/>
    <property type="evidence" value="ECO:0007669"/>
    <property type="project" value="InterPro"/>
</dbReference>
<gene>
    <name evidence="2" type="ORF">AB205_0004430</name>
</gene>
<dbReference type="GO" id="GO:0042169">
    <property type="term" value="F:SH2 domain binding"/>
    <property type="evidence" value="ECO:0007669"/>
    <property type="project" value="TreeGrafter"/>
</dbReference>
<feature type="compositionally biased region" description="Basic and acidic residues" evidence="1">
    <location>
        <begin position="11"/>
        <end position="27"/>
    </location>
</feature>
<evidence type="ECO:0000313" key="2">
    <source>
        <dbReference type="EMBL" id="PIO34930.1"/>
    </source>
</evidence>
<dbReference type="EMBL" id="KV928303">
    <property type="protein sequence ID" value="PIO34930.1"/>
    <property type="molecule type" value="Genomic_DNA"/>
</dbReference>
<dbReference type="OrthoDB" id="9874312at2759"/>
<dbReference type="Proteomes" id="UP000228934">
    <property type="component" value="Unassembled WGS sequence"/>
</dbReference>
<dbReference type="InterPro" id="IPR032748">
    <property type="entry name" value="PAG"/>
</dbReference>
<dbReference type="PANTHER" id="PTHR16322">
    <property type="entry name" value="PHOSPHOPROTEIN ASSOCIATED WITH GLYCOSPHINGOLIPID-ENRICHED MICRODOMAINS 1"/>
    <property type="match status" value="1"/>
</dbReference>
<dbReference type="GO" id="GO:0050868">
    <property type="term" value="P:negative regulation of T cell activation"/>
    <property type="evidence" value="ECO:0007669"/>
    <property type="project" value="InterPro"/>
</dbReference>
<dbReference type="PANTHER" id="PTHR16322:SF0">
    <property type="entry name" value="PHOSPHOPROTEIN ASSOCIATED WITH GLYCOSPHINGOLIPID-ENRICHED MICRODOMAINS 1"/>
    <property type="match status" value="1"/>
</dbReference>
<dbReference type="AlphaFoldDB" id="A0A2G9S493"/>
<dbReference type="GO" id="GO:0045121">
    <property type="term" value="C:membrane raft"/>
    <property type="evidence" value="ECO:0007669"/>
    <property type="project" value="InterPro"/>
</dbReference>
<name>A0A2G9S493_AQUCT</name>
<dbReference type="GO" id="GO:0005886">
    <property type="term" value="C:plasma membrane"/>
    <property type="evidence" value="ECO:0007669"/>
    <property type="project" value="InterPro"/>
</dbReference>